<dbReference type="Pfam" id="PF14310">
    <property type="entry name" value="Fn3-like"/>
    <property type="match status" value="1"/>
</dbReference>
<evidence type="ECO:0000313" key="5">
    <source>
        <dbReference type="Proteomes" id="UP000502498"/>
    </source>
</evidence>
<dbReference type="InterPro" id="IPR036881">
    <property type="entry name" value="Glyco_hydro_3_C_sf"/>
</dbReference>
<dbReference type="PRINTS" id="PR00133">
    <property type="entry name" value="GLHYDRLASE3"/>
</dbReference>
<feature type="domain" description="PA14" evidence="3">
    <location>
        <begin position="360"/>
        <end position="525"/>
    </location>
</feature>
<dbReference type="Gene3D" id="3.20.20.300">
    <property type="entry name" value="Glycoside hydrolase, family 3, N-terminal domain"/>
    <property type="match status" value="1"/>
</dbReference>
<sequence>MRPRTTDSAQSDTISYEDKVAVALNDLPAIGLPELIYTDGPNGIRGAIGATAFPSGLAIAAAFDPDLAERFGEALGRESLAAGRNGILGPGLDIARVPWAGRIAEALGEDPVLVGDIGAAIVIGIQSVGVLAVPKHFVANNFERLRTGRGSLERRTPAIDVRLSPRALREIYAEPFRRALLHGGAGAVLSSYNRIAGEYVSESAEVLSILRDEWGWEGFVTPDFLHAVRDDEQALRAGLDFPALGGTANRTEEMVRQVPERELDRIVAHARWALEGVGVPVAPATTEPLDDADSQQLAQEILERGTVLLSNDGILPLHAERIRTVALVGVEDADHLLVMGGSAAVTLTPSRIETVAAALARSSGLDISTVAGTLGDQPFPTWQVDARAEVRDHAGETVVGLDAFELYETSETAEREGSDWSARVEAVYTPTQSGPHVFSLTCTGEAELSVEGVSVVTAWREASPMVQGPEYPVQAEVHLTEGTPVAVSVEYQTGAAFRIPGVVVPGFKVGVLAPNTAITDAADAAARADVAVIVVGRVSGEAMDVDSLALPGDQERLIRSVAAANANTIVVTCGAGPITMPWADDVAAILHVWNPGERFGPGLARLLLGEAEPGGRLPLTFPTDEGHTPVSTPERYPGIDEVVDYSEDLLVGYRWYHGHGIRPLFPFGHGLGYTTHTITATTAHVTESDVIVDVHVANVGARGGRAVVQVYVTRPHAAQSPARTLIGFATRQVAEGETETLTIRLPHRDFATWDPDLGQYRVHGGSYRLEAGLSVTDIHSEATVELGARTFDSNAGENT</sequence>
<dbReference type="PANTHER" id="PTHR42715">
    <property type="entry name" value="BETA-GLUCOSIDASE"/>
    <property type="match status" value="1"/>
</dbReference>
<dbReference type="PROSITE" id="PS51820">
    <property type="entry name" value="PA14"/>
    <property type="match status" value="1"/>
</dbReference>
<dbReference type="Gene3D" id="2.60.120.260">
    <property type="entry name" value="Galactose-binding domain-like"/>
    <property type="match status" value="1"/>
</dbReference>
<dbReference type="SUPFAM" id="SSF52279">
    <property type="entry name" value="Beta-D-glucan exohydrolase, C-terminal domain"/>
    <property type="match status" value="1"/>
</dbReference>
<dbReference type="InterPro" id="IPR001764">
    <property type="entry name" value="Glyco_hydro_3_N"/>
</dbReference>
<dbReference type="AlphaFoldDB" id="A0A7D4PNS1"/>
<dbReference type="Proteomes" id="UP000502498">
    <property type="component" value="Chromosome"/>
</dbReference>
<dbReference type="InterPro" id="IPR017853">
    <property type="entry name" value="GH"/>
</dbReference>
<dbReference type="Gene3D" id="3.40.50.1700">
    <property type="entry name" value="Glycoside hydrolase family 3 C-terminal domain"/>
    <property type="match status" value="1"/>
</dbReference>
<evidence type="ECO:0000259" key="3">
    <source>
        <dbReference type="PROSITE" id="PS51820"/>
    </source>
</evidence>
<dbReference type="Pfam" id="PF01915">
    <property type="entry name" value="Glyco_hydro_3_C"/>
    <property type="match status" value="1"/>
</dbReference>
<comment type="similarity">
    <text evidence="1">Belongs to the glycosyl hydrolase 3 family.</text>
</comment>
<organism evidence="4 5">
    <name type="scientific">Microbacterium hominis</name>
    <dbReference type="NCBI Taxonomy" id="162426"/>
    <lineage>
        <taxon>Bacteria</taxon>
        <taxon>Bacillati</taxon>
        <taxon>Actinomycetota</taxon>
        <taxon>Actinomycetes</taxon>
        <taxon>Micrococcales</taxon>
        <taxon>Microbacteriaceae</taxon>
        <taxon>Microbacterium</taxon>
    </lineage>
</organism>
<dbReference type="InterPro" id="IPR011658">
    <property type="entry name" value="PA14_dom"/>
</dbReference>
<dbReference type="Pfam" id="PF00933">
    <property type="entry name" value="Glyco_hydro_3"/>
    <property type="match status" value="1"/>
</dbReference>
<reference evidence="4 5" key="1">
    <citation type="submission" date="2020-05" db="EMBL/GenBank/DDBJ databases">
        <title>Strain PA2F3 complete genome.</title>
        <authorList>
            <person name="Kim Y.-S."/>
            <person name="Kim S.-J."/>
            <person name="Jung H.-k."/>
            <person name="Kim S.-E."/>
            <person name="Kim K.-H."/>
        </authorList>
    </citation>
    <scope>NUCLEOTIDE SEQUENCE [LARGE SCALE GENOMIC DNA]</scope>
    <source>
        <strain evidence="4 5">PA2F3</strain>
    </source>
</reference>
<evidence type="ECO:0000313" key="4">
    <source>
        <dbReference type="EMBL" id="QKJ20515.1"/>
    </source>
</evidence>
<accession>A0A7D4PNS1</accession>
<dbReference type="InterPro" id="IPR037524">
    <property type="entry name" value="PA14/GLEYA"/>
</dbReference>
<dbReference type="GO" id="GO:0005975">
    <property type="term" value="P:carbohydrate metabolic process"/>
    <property type="evidence" value="ECO:0007669"/>
    <property type="project" value="InterPro"/>
</dbReference>
<dbReference type="EMBL" id="CP054038">
    <property type="protein sequence ID" value="QKJ20515.1"/>
    <property type="molecule type" value="Genomic_DNA"/>
</dbReference>
<name>A0A7D4PNS1_9MICO</name>
<dbReference type="InterPro" id="IPR050288">
    <property type="entry name" value="Cellulose_deg_GH3"/>
</dbReference>
<keyword evidence="2 4" id="KW-0378">Hydrolase</keyword>
<dbReference type="SMART" id="SM01217">
    <property type="entry name" value="Fn3_like"/>
    <property type="match status" value="1"/>
</dbReference>
<dbReference type="InterPro" id="IPR026891">
    <property type="entry name" value="Fn3-like"/>
</dbReference>
<dbReference type="Pfam" id="PF07691">
    <property type="entry name" value="PA14"/>
    <property type="match status" value="1"/>
</dbReference>
<dbReference type="Gene3D" id="2.60.40.10">
    <property type="entry name" value="Immunoglobulins"/>
    <property type="match status" value="1"/>
</dbReference>
<protein>
    <submittedName>
        <fullName evidence="4">Glycoside hydrolase family 3 protein</fullName>
    </submittedName>
</protein>
<evidence type="ECO:0000256" key="1">
    <source>
        <dbReference type="ARBA" id="ARBA00005336"/>
    </source>
</evidence>
<dbReference type="InterPro" id="IPR036962">
    <property type="entry name" value="Glyco_hydro_3_N_sf"/>
</dbReference>
<evidence type="ECO:0000256" key="2">
    <source>
        <dbReference type="ARBA" id="ARBA00022801"/>
    </source>
</evidence>
<dbReference type="GO" id="GO:0004553">
    <property type="term" value="F:hydrolase activity, hydrolyzing O-glycosyl compounds"/>
    <property type="evidence" value="ECO:0007669"/>
    <property type="project" value="InterPro"/>
</dbReference>
<dbReference type="SUPFAM" id="SSF51445">
    <property type="entry name" value="(Trans)glycosidases"/>
    <property type="match status" value="1"/>
</dbReference>
<dbReference type="InterPro" id="IPR013783">
    <property type="entry name" value="Ig-like_fold"/>
</dbReference>
<dbReference type="RefSeq" id="WP_172990940.1">
    <property type="nucleotide sequence ID" value="NZ_CP054038.1"/>
</dbReference>
<dbReference type="PANTHER" id="PTHR42715:SF10">
    <property type="entry name" value="BETA-GLUCOSIDASE"/>
    <property type="match status" value="1"/>
</dbReference>
<dbReference type="InterPro" id="IPR002772">
    <property type="entry name" value="Glyco_hydro_3_C"/>
</dbReference>
<proteinExistence type="inferred from homology"/>
<gene>
    <name evidence="4" type="ORF">HQM25_14905</name>
</gene>